<protein>
    <submittedName>
        <fullName evidence="3">ATP-grasp domain-containing protein</fullName>
    </submittedName>
</protein>
<name>A0ABS5BNC8_9BACT</name>
<dbReference type="InterPro" id="IPR040803">
    <property type="entry name" value="MfnD_preATP-grasp"/>
</dbReference>
<accession>A0ABS5BNC8</accession>
<dbReference type="Pfam" id="PF02655">
    <property type="entry name" value="ATP-grasp_3"/>
    <property type="match status" value="1"/>
</dbReference>
<keyword evidence="1" id="KW-0067">ATP-binding</keyword>
<dbReference type="EMBL" id="JAGKQQ010000001">
    <property type="protein sequence ID" value="MBP3955193.1"/>
    <property type="molecule type" value="Genomic_DNA"/>
</dbReference>
<dbReference type="InterPro" id="IPR011761">
    <property type="entry name" value="ATP-grasp"/>
</dbReference>
<comment type="caution">
    <text evidence="3">The sequence shown here is derived from an EMBL/GenBank/DDBJ whole genome shotgun (WGS) entry which is preliminary data.</text>
</comment>
<dbReference type="Gene3D" id="3.30.470.20">
    <property type="entry name" value="ATP-grasp fold, B domain"/>
    <property type="match status" value="1"/>
</dbReference>
<dbReference type="Gene3D" id="3.40.50.11770">
    <property type="match status" value="1"/>
</dbReference>
<dbReference type="RefSeq" id="WP_210653285.1">
    <property type="nucleotide sequence ID" value="NZ_JAGKQQ010000001.1"/>
</dbReference>
<organism evidence="3 4">
    <name type="scientific">Gemmata palustris</name>
    <dbReference type="NCBI Taxonomy" id="2822762"/>
    <lineage>
        <taxon>Bacteria</taxon>
        <taxon>Pseudomonadati</taxon>
        <taxon>Planctomycetota</taxon>
        <taxon>Planctomycetia</taxon>
        <taxon>Gemmatales</taxon>
        <taxon>Gemmataceae</taxon>
        <taxon>Gemmata</taxon>
    </lineage>
</organism>
<evidence type="ECO:0000313" key="4">
    <source>
        <dbReference type="Proteomes" id="UP000676565"/>
    </source>
</evidence>
<dbReference type="PIRSF" id="PIRSF016766">
    <property type="entry name" value="UCP016766_ATPgrasp"/>
    <property type="match status" value="1"/>
</dbReference>
<proteinExistence type="predicted"/>
<dbReference type="Pfam" id="PF18301">
    <property type="entry name" value="preATP-grasp_3"/>
    <property type="match status" value="1"/>
</dbReference>
<dbReference type="SUPFAM" id="SSF56059">
    <property type="entry name" value="Glutathione synthetase ATP-binding domain-like"/>
    <property type="match status" value="1"/>
</dbReference>
<dbReference type="Proteomes" id="UP000676565">
    <property type="component" value="Unassembled WGS sequence"/>
</dbReference>
<keyword evidence="1" id="KW-0547">Nucleotide-binding</keyword>
<sequence>MPQAVSEMKWKFPMRVFVYEYMTATGTGREPDSPDHGMYREGSAMRDAVAEDFARVAGVTVETLDRFEGNDHERELQRVAERSDWSLVIAPETDGQLDRDCRAVRQSVSALLGSSVGAVALTSDKLALAAHWRAHGVRTPATTDRAPTPCEAFPVVWKPRDGAGSTDTFLIRDRFELAPALAARTPAHSMILQEFVPGRAASVAFLCGPRGHLPLLPAFQLLSSDGRFKYRGGELPIPDDLAARAVKLGRAAVECVPELLGFVGVDLVLGDAPDGSGDYAIEINPRLTTSYIGLRALADFNLAEAVLGVAKGEDVRAPRWKPGRVRFGPDGSAHHL</sequence>
<evidence type="ECO:0000313" key="3">
    <source>
        <dbReference type="EMBL" id="MBP3955193.1"/>
    </source>
</evidence>
<evidence type="ECO:0000256" key="1">
    <source>
        <dbReference type="PROSITE-ProRule" id="PRU00409"/>
    </source>
</evidence>
<feature type="domain" description="ATP-grasp" evidence="2">
    <location>
        <begin position="126"/>
        <end position="311"/>
    </location>
</feature>
<dbReference type="Gene3D" id="2.30.36.100">
    <property type="match status" value="1"/>
</dbReference>
<dbReference type="PROSITE" id="PS50975">
    <property type="entry name" value="ATP_GRASP"/>
    <property type="match status" value="1"/>
</dbReference>
<gene>
    <name evidence="3" type="ORF">J8F10_07850</name>
</gene>
<reference evidence="3 4" key="1">
    <citation type="submission" date="2021-04" db="EMBL/GenBank/DDBJ databases">
        <authorList>
            <person name="Ivanova A."/>
        </authorList>
    </citation>
    <scope>NUCLEOTIDE SEQUENCE [LARGE SCALE GENOMIC DNA]</scope>
    <source>
        <strain evidence="3 4">G18</strain>
    </source>
</reference>
<dbReference type="InterPro" id="IPR024710">
    <property type="entry name" value="MfnD"/>
</dbReference>
<dbReference type="InterPro" id="IPR003806">
    <property type="entry name" value="ATP-grasp_PylC-type"/>
</dbReference>
<keyword evidence="4" id="KW-1185">Reference proteome</keyword>
<evidence type="ECO:0000259" key="2">
    <source>
        <dbReference type="PROSITE" id="PS50975"/>
    </source>
</evidence>